<organism evidence="5 6">
    <name type="scientific">Euplotes crassus</name>
    <dbReference type="NCBI Taxonomy" id="5936"/>
    <lineage>
        <taxon>Eukaryota</taxon>
        <taxon>Sar</taxon>
        <taxon>Alveolata</taxon>
        <taxon>Ciliophora</taxon>
        <taxon>Intramacronucleata</taxon>
        <taxon>Spirotrichea</taxon>
        <taxon>Hypotrichia</taxon>
        <taxon>Euplotida</taxon>
        <taxon>Euplotidae</taxon>
        <taxon>Moneuplotes</taxon>
    </lineage>
</organism>
<dbReference type="GO" id="GO:0006357">
    <property type="term" value="P:regulation of transcription by RNA polymerase II"/>
    <property type="evidence" value="ECO:0007669"/>
    <property type="project" value="TreeGrafter"/>
</dbReference>
<feature type="region of interest" description="Disordered" evidence="3">
    <location>
        <begin position="74"/>
        <end position="133"/>
    </location>
</feature>
<protein>
    <recommendedName>
        <fullName evidence="4">HMG box domain-containing protein</fullName>
    </recommendedName>
</protein>
<evidence type="ECO:0000259" key="4">
    <source>
        <dbReference type="PROSITE" id="PS50118"/>
    </source>
</evidence>
<feature type="compositionally biased region" description="Basic residues" evidence="3">
    <location>
        <begin position="82"/>
        <end position="98"/>
    </location>
</feature>
<proteinExistence type="predicted"/>
<accession>A0AAD1XV47</accession>
<dbReference type="GO" id="GO:0003677">
    <property type="term" value="F:DNA binding"/>
    <property type="evidence" value="ECO:0007669"/>
    <property type="project" value="UniProtKB-UniRule"/>
</dbReference>
<dbReference type="PROSITE" id="PS50118">
    <property type="entry name" value="HMG_BOX_2"/>
    <property type="match status" value="2"/>
</dbReference>
<evidence type="ECO:0000256" key="3">
    <source>
        <dbReference type="SAM" id="MobiDB-lite"/>
    </source>
</evidence>
<dbReference type="InterPro" id="IPR036910">
    <property type="entry name" value="HMG_box_dom_sf"/>
</dbReference>
<dbReference type="CDD" id="cd00084">
    <property type="entry name" value="HMG-box_SF"/>
    <property type="match status" value="1"/>
</dbReference>
<feature type="region of interest" description="Disordered" evidence="3">
    <location>
        <begin position="170"/>
        <end position="191"/>
    </location>
</feature>
<gene>
    <name evidence="5" type="ORF">ECRASSUSDP1_LOCUS20952</name>
</gene>
<evidence type="ECO:0000313" key="5">
    <source>
        <dbReference type="EMBL" id="CAI2379542.1"/>
    </source>
</evidence>
<dbReference type="Proteomes" id="UP001295684">
    <property type="component" value="Unassembled WGS sequence"/>
</dbReference>
<dbReference type="PRINTS" id="PR00886">
    <property type="entry name" value="HIGHMOBLTY12"/>
</dbReference>
<feature type="compositionally biased region" description="Basic and acidic residues" evidence="3">
    <location>
        <begin position="170"/>
        <end position="184"/>
    </location>
</feature>
<feature type="DNA-binding region" description="HMG box" evidence="2">
    <location>
        <begin position="106"/>
        <end position="174"/>
    </location>
</feature>
<feature type="domain" description="HMG box" evidence="4">
    <location>
        <begin position="106"/>
        <end position="174"/>
    </location>
</feature>
<evidence type="ECO:0000256" key="2">
    <source>
        <dbReference type="PROSITE-ProRule" id="PRU00267"/>
    </source>
</evidence>
<dbReference type="SMART" id="SM00398">
    <property type="entry name" value="HMG"/>
    <property type="match status" value="2"/>
</dbReference>
<name>A0AAD1XV47_EUPCR</name>
<dbReference type="PANTHER" id="PTHR48112">
    <property type="entry name" value="HIGH MOBILITY GROUP PROTEIN DSP1"/>
    <property type="match status" value="1"/>
</dbReference>
<comment type="caution">
    <text evidence="5">The sequence shown here is derived from an EMBL/GenBank/DDBJ whole genome shotgun (WGS) entry which is preliminary data.</text>
</comment>
<keyword evidence="2" id="KW-0539">Nucleus</keyword>
<evidence type="ECO:0000313" key="6">
    <source>
        <dbReference type="Proteomes" id="UP001295684"/>
    </source>
</evidence>
<keyword evidence="6" id="KW-1185">Reference proteome</keyword>
<dbReference type="Pfam" id="PF00505">
    <property type="entry name" value="HMG_box"/>
    <property type="match status" value="2"/>
</dbReference>
<dbReference type="PANTHER" id="PTHR48112:SF22">
    <property type="entry name" value="MITOCHONDRIAL TRANSCRIPTION FACTOR A, ISOFORM B"/>
    <property type="match status" value="1"/>
</dbReference>
<dbReference type="Gene3D" id="1.10.30.10">
    <property type="entry name" value="High mobility group box domain"/>
    <property type="match status" value="2"/>
</dbReference>
<dbReference type="InterPro" id="IPR009071">
    <property type="entry name" value="HMG_box_dom"/>
</dbReference>
<sequence>MATPPKKPMTAYFLFMKEQRSVVKESNPDMKVSEISKELGKLWAELSDTEKEKFKNLAAEAKLQYDEDLKAYITEHGEPSKKPRNSKKGAKKGSKKSSKTADPTKPKKPLTPFFLFQNSRRQALKEENPDMAHKDIVRKMGEEWNQMTESDKKTFINQNKKLKVAYEKEMKEWTEKKESDKEETREDESDD</sequence>
<evidence type="ECO:0000256" key="1">
    <source>
        <dbReference type="ARBA" id="ARBA00023125"/>
    </source>
</evidence>
<dbReference type="InterPro" id="IPR050342">
    <property type="entry name" value="HMGB"/>
</dbReference>
<feature type="domain" description="HMG box" evidence="4">
    <location>
        <begin position="5"/>
        <end position="73"/>
    </location>
</feature>
<dbReference type="GO" id="GO:0005634">
    <property type="term" value="C:nucleus"/>
    <property type="evidence" value="ECO:0007669"/>
    <property type="project" value="UniProtKB-UniRule"/>
</dbReference>
<keyword evidence="1 2" id="KW-0238">DNA-binding</keyword>
<reference evidence="5" key="1">
    <citation type="submission" date="2023-07" db="EMBL/GenBank/DDBJ databases">
        <authorList>
            <consortium name="AG Swart"/>
            <person name="Singh M."/>
            <person name="Singh A."/>
            <person name="Seah K."/>
            <person name="Emmerich C."/>
        </authorList>
    </citation>
    <scope>NUCLEOTIDE SEQUENCE</scope>
    <source>
        <strain evidence="5">DP1</strain>
    </source>
</reference>
<feature type="DNA-binding region" description="HMG box" evidence="2">
    <location>
        <begin position="5"/>
        <end position="73"/>
    </location>
</feature>
<dbReference type="EMBL" id="CAMPGE010021391">
    <property type="protein sequence ID" value="CAI2379542.1"/>
    <property type="molecule type" value="Genomic_DNA"/>
</dbReference>
<feature type="compositionally biased region" description="Basic and acidic residues" evidence="3">
    <location>
        <begin position="123"/>
        <end position="133"/>
    </location>
</feature>
<dbReference type="AlphaFoldDB" id="A0AAD1XV47"/>
<dbReference type="SUPFAM" id="SSF47095">
    <property type="entry name" value="HMG-box"/>
    <property type="match status" value="2"/>
</dbReference>